<dbReference type="AlphaFoldDB" id="A0A1W1HAG6"/>
<dbReference type="OrthoDB" id="9806532at2"/>
<dbReference type="Gene3D" id="3.30.70.1320">
    <property type="entry name" value="Multidrug efflux transporter AcrB pore domain like"/>
    <property type="match status" value="1"/>
</dbReference>
<feature type="transmembrane region" description="Helical" evidence="1">
    <location>
        <begin position="971"/>
        <end position="990"/>
    </location>
</feature>
<feature type="transmembrane region" description="Helical" evidence="1">
    <location>
        <begin position="16"/>
        <end position="33"/>
    </location>
</feature>
<name>A0A1W1HAG6_9BACT</name>
<feature type="transmembrane region" description="Helical" evidence="1">
    <location>
        <begin position="1002"/>
        <end position="1028"/>
    </location>
</feature>
<evidence type="ECO:0000313" key="3">
    <source>
        <dbReference type="Proteomes" id="UP000191931"/>
    </source>
</evidence>
<feature type="transmembrane region" description="Helical" evidence="1">
    <location>
        <begin position="528"/>
        <end position="548"/>
    </location>
</feature>
<dbReference type="Gene3D" id="1.20.1640.10">
    <property type="entry name" value="Multidrug efflux transporter AcrB transmembrane domain"/>
    <property type="match status" value="2"/>
</dbReference>
<gene>
    <name evidence="2" type="ORF">MTBBW1_1790020</name>
</gene>
<dbReference type="InterPro" id="IPR027463">
    <property type="entry name" value="AcrB_DN_DC_subdom"/>
</dbReference>
<dbReference type="RefSeq" id="WP_080806352.1">
    <property type="nucleotide sequence ID" value="NZ_LT828553.1"/>
</dbReference>
<feature type="transmembrane region" description="Helical" evidence="1">
    <location>
        <begin position="931"/>
        <end position="951"/>
    </location>
</feature>
<dbReference type="SUPFAM" id="SSF82714">
    <property type="entry name" value="Multidrug efflux transporter AcrB TolC docking domain, DN and DC subdomains"/>
    <property type="match status" value="2"/>
</dbReference>
<reference evidence="2 3" key="1">
    <citation type="submission" date="2017-03" db="EMBL/GenBank/DDBJ databases">
        <authorList>
            <person name="Afonso C.L."/>
            <person name="Miller P.J."/>
            <person name="Scott M.A."/>
            <person name="Spackman E."/>
            <person name="Goraichik I."/>
            <person name="Dimitrov K.M."/>
            <person name="Suarez D.L."/>
            <person name="Swayne D.E."/>
        </authorList>
    </citation>
    <scope>NUCLEOTIDE SEQUENCE [LARGE SCALE GENOMIC DNA]</scope>
    <source>
        <strain evidence="2">PRJEB14757</strain>
    </source>
</reference>
<evidence type="ECO:0000313" key="2">
    <source>
        <dbReference type="EMBL" id="SLM29395.1"/>
    </source>
</evidence>
<keyword evidence="3" id="KW-1185">Reference proteome</keyword>
<evidence type="ECO:0000256" key="1">
    <source>
        <dbReference type="SAM" id="Phobius"/>
    </source>
</evidence>
<dbReference type="GO" id="GO:0005886">
    <property type="term" value="C:plasma membrane"/>
    <property type="evidence" value="ECO:0007669"/>
    <property type="project" value="TreeGrafter"/>
</dbReference>
<dbReference type="InterPro" id="IPR001036">
    <property type="entry name" value="Acrflvin-R"/>
</dbReference>
<keyword evidence="1" id="KW-0812">Transmembrane</keyword>
<feature type="transmembrane region" description="Helical" evidence="1">
    <location>
        <begin position="334"/>
        <end position="353"/>
    </location>
</feature>
<dbReference type="Gene3D" id="3.30.2090.10">
    <property type="entry name" value="Multidrug efflux transporter AcrB TolC docking domain, DN and DC subdomains"/>
    <property type="match status" value="2"/>
</dbReference>
<dbReference type="PANTHER" id="PTHR32063:SF33">
    <property type="entry name" value="RND SUPERFAMILY EFFLUX PUMP PERMEASE COMPONENT"/>
    <property type="match status" value="1"/>
</dbReference>
<dbReference type="PANTHER" id="PTHR32063">
    <property type="match status" value="1"/>
</dbReference>
<dbReference type="SUPFAM" id="SSF82866">
    <property type="entry name" value="Multidrug efflux transporter AcrB transmembrane domain"/>
    <property type="match status" value="2"/>
</dbReference>
<dbReference type="GO" id="GO:0042910">
    <property type="term" value="F:xenobiotic transmembrane transporter activity"/>
    <property type="evidence" value="ECO:0007669"/>
    <property type="project" value="TreeGrafter"/>
</dbReference>
<protein>
    <submittedName>
        <fullName evidence="2">Acriflavin resistance protein</fullName>
    </submittedName>
</protein>
<sequence length="1033" mass="114234">MKAIKNGIDFLCAHPTASNLLMMLFIALGLITIKDLRRETFPDFSTDAVEITAIYPGATAEDLESSVCRRIEDAIEQVSNIDRIESTARENSASVVVEMKEDGDVIEFFNDIKTDVEAISDFPDEVEELVIKRINRTDQVVSVAVTGPMSDLHLKLYCESLKDRIKQLDLVSQVTLLGFSDHEFLIEIPFYQMMRLGLSVSDIRETVAAQSIDLPAGSLETDENDILIRFTEERRSIPELAELVIVSTSNGAEIKLGEIARITDQYTNDENKIIFNGRRAGLLQINKTKSEDSLRIMDEVKAFIDKEKLMAPPEVSFVITQNVSKVVRDRLQMLVKNGIQGLTLVFIAMLCFFPFRFSFWVTMGLPVSFFMTFFFMKHINFSINMLSMVGLLIGLGLLMDDAIVIAENIAAHLEKGKKAFNAVVDGISEVAAGVFSSYLTTLFIFGSLALSMSGDIGKVLYAIPVVLILTLSVSLVEAFCILPNHLFHSLRHADSGMPKNFFSKKMDILIDWLREKILGNIVDVVVSWRYLFVGIVICVFILSISMIVGGHLKIRAFPDIDGDVLQARVLLPQGTPLKRTEAVVQKLVSAAEQVNSEFKPSQPGGVDLVENISAIFSTNADAGENGPHVATISLDMLSAEKRTTSMDDITARWREITGDVPDCINIAYKEPSIGPGGLAIEIRLQGENFDDLKLASTKLINWLYAYEGVQDLDDDLRPGKPEIQIRLKPGARVRGFDAKSIAAQLRSAFYGSTANEILVGDESYEVNVRIAESDRDNIPALQNFYVIGRNGEKVPLVSVATIEQTRGYAGIRRINSMRTVTVTGDVDTRFANASQVINDTRQRFIPKLQKEFPDIKVITEGQEKETKESMGGMIKALLIGIFGIFCILSFQFKSYIEPMVVMVTIPFAFIGVVWGHILMGIDLCMPSIMGFVSLAGIVVNDSILLVTFIKSNMENGERAAIAARIASRERFRAVLLTSVTTIAGLLPLLAERSMQAQILIPLACSIVFGLLASTVLVLLVVPSLYSILGDFRE</sequence>
<dbReference type="Proteomes" id="UP000191931">
    <property type="component" value="Unassembled WGS sequence"/>
</dbReference>
<dbReference type="PRINTS" id="PR00702">
    <property type="entry name" value="ACRIFLAVINRP"/>
</dbReference>
<feature type="transmembrane region" description="Helical" evidence="1">
    <location>
        <begin position="898"/>
        <end position="919"/>
    </location>
</feature>
<dbReference type="Gene3D" id="3.30.70.1440">
    <property type="entry name" value="Multidrug efflux transporter AcrB pore domain"/>
    <property type="match status" value="1"/>
</dbReference>
<organism evidence="2 3">
    <name type="scientific">Desulfamplus magnetovallimortis</name>
    <dbReference type="NCBI Taxonomy" id="1246637"/>
    <lineage>
        <taxon>Bacteria</taxon>
        <taxon>Pseudomonadati</taxon>
        <taxon>Thermodesulfobacteriota</taxon>
        <taxon>Desulfobacteria</taxon>
        <taxon>Desulfobacterales</taxon>
        <taxon>Desulfobacteraceae</taxon>
        <taxon>Desulfamplus</taxon>
    </lineage>
</organism>
<dbReference type="STRING" id="1246637.MTBBW1_1790020"/>
<feature type="transmembrane region" description="Helical" evidence="1">
    <location>
        <begin position="459"/>
        <end position="487"/>
    </location>
</feature>
<accession>A0A1W1HAG6</accession>
<keyword evidence="1" id="KW-1133">Transmembrane helix</keyword>
<dbReference type="EMBL" id="FWEV01000089">
    <property type="protein sequence ID" value="SLM29395.1"/>
    <property type="molecule type" value="Genomic_DNA"/>
</dbReference>
<feature type="transmembrane region" description="Helical" evidence="1">
    <location>
        <begin position="872"/>
        <end position="892"/>
    </location>
</feature>
<dbReference type="SUPFAM" id="SSF82693">
    <property type="entry name" value="Multidrug efflux transporter AcrB pore domain, PN1, PN2, PC1 and PC2 subdomains"/>
    <property type="match status" value="3"/>
</dbReference>
<dbReference type="Gene3D" id="3.30.70.1430">
    <property type="entry name" value="Multidrug efflux transporter AcrB pore domain"/>
    <property type="match status" value="2"/>
</dbReference>
<proteinExistence type="predicted"/>
<dbReference type="Pfam" id="PF00873">
    <property type="entry name" value="ACR_tran"/>
    <property type="match status" value="1"/>
</dbReference>
<feature type="transmembrane region" description="Helical" evidence="1">
    <location>
        <begin position="430"/>
        <end position="452"/>
    </location>
</feature>
<keyword evidence="1" id="KW-0472">Membrane</keyword>